<dbReference type="InterPro" id="IPR002751">
    <property type="entry name" value="CbiM/NikMN"/>
</dbReference>
<evidence type="ECO:0000256" key="4">
    <source>
        <dbReference type="ARBA" id="ARBA00022692"/>
    </source>
</evidence>
<feature type="transmembrane region" description="Helical" evidence="7">
    <location>
        <begin position="12"/>
        <end position="31"/>
    </location>
</feature>
<comment type="caution">
    <text evidence="8">The sequence shown here is derived from an EMBL/GenBank/DDBJ whole genome shotgun (WGS) entry which is preliminary data.</text>
</comment>
<comment type="subcellular location">
    <subcellularLocation>
        <location evidence="1">Cell membrane</location>
        <topology evidence="1">Multi-pass membrane protein</topology>
    </subcellularLocation>
</comment>
<dbReference type="Proteomes" id="UP000191110">
    <property type="component" value="Unassembled WGS sequence"/>
</dbReference>
<dbReference type="RefSeq" id="WP_078482659.1">
    <property type="nucleotide sequence ID" value="NZ_MPRL01000008.1"/>
</dbReference>
<feature type="transmembrane region" description="Helical" evidence="7">
    <location>
        <begin position="138"/>
        <end position="168"/>
    </location>
</feature>
<dbReference type="AlphaFoldDB" id="A0A1T2L9D8"/>
<evidence type="ECO:0000256" key="2">
    <source>
        <dbReference type="ARBA" id="ARBA00022448"/>
    </source>
</evidence>
<dbReference type="Gene3D" id="1.10.1760.20">
    <property type="match status" value="1"/>
</dbReference>
<dbReference type="GO" id="GO:0005886">
    <property type="term" value="C:plasma membrane"/>
    <property type="evidence" value="ECO:0007669"/>
    <property type="project" value="UniProtKB-SubCell"/>
</dbReference>
<evidence type="ECO:0000256" key="5">
    <source>
        <dbReference type="ARBA" id="ARBA00022989"/>
    </source>
</evidence>
<evidence type="ECO:0000256" key="1">
    <source>
        <dbReference type="ARBA" id="ARBA00004651"/>
    </source>
</evidence>
<evidence type="ECO:0008006" key="10">
    <source>
        <dbReference type="Google" id="ProtNLM"/>
    </source>
</evidence>
<protein>
    <recommendedName>
        <fullName evidence="10">Molecular chaperone DnaJ</fullName>
    </recommendedName>
</protein>
<evidence type="ECO:0000313" key="9">
    <source>
        <dbReference type="Proteomes" id="UP000191110"/>
    </source>
</evidence>
<sequence length="222" mass="24624">MNLTTELIPHSWLWLATLIYGVLILWSVIGADWGQMRRELRLWNAWLASTVAVLLLWSMRAGVLPGLEFHCLGVTLLVLMFGWRYALLSISLVLVGTALNGAAQWLALPLNALLLGGVPIAVSHLLLRFSVRYLPKNFFVYILFCGYLSAALAFAAGVLSSTLVLALSGAYSFERIGGEYLIFIPMMLFAEALLTGMLISALVLNKPEWVTSFDDRRYLNGK</sequence>
<name>A0A1T2L9D8_9GAMM</name>
<keyword evidence="2" id="KW-0813">Transport</keyword>
<keyword evidence="6 7" id="KW-0472">Membrane</keyword>
<dbReference type="EMBL" id="MPRL01000008">
    <property type="protein sequence ID" value="OOZ41546.1"/>
    <property type="molecule type" value="Genomic_DNA"/>
</dbReference>
<feature type="transmembrane region" description="Helical" evidence="7">
    <location>
        <begin position="43"/>
        <end position="60"/>
    </location>
</feature>
<evidence type="ECO:0000256" key="3">
    <source>
        <dbReference type="ARBA" id="ARBA00022475"/>
    </source>
</evidence>
<keyword evidence="3" id="KW-1003">Cell membrane</keyword>
<dbReference type="GO" id="GO:0000041">
    <property type="term" value="P:transition metal ion transport"/>
    <property type="evidence" value="ECO:0007669"/>
    <property type="project" value="InterPro"/>
</dbReference>
<keyword evidence="5 7" id="KW-1133">Transmembrane helix</keyword>
<gene>
    <name evidence="8" type="ORF">BOW53_03285</name>
</gene>
<proteinExistence type="predicted"/>
<keyword evidence="4 7" id="KW-0812">Transmembrane</keyword>
<evidence type="ECO:0000313" key="8">
    <source>
        <dbReference type="EMBL" id="OOZ41546.1"/>
    </source>
</evidence>
<reference evidence="8 9" key="1">
    <citation type="submission" date="2016-11" db="EMBL/GenBank/DDBJ databases">
        <title>Mixed transmission modes and dynamic genome evolution in an obligate animal-bacterial symbiosis.</title>
        <authorList>
            <person name="Russell S.L."/>
            <person name="Corbett-Detig R.B."/>
            <person name="Cavanaugh C.M."/>
        </authorList>
    </citation>
    <scope>NUCLEOTIDE SEQUENCE [LARGE SCALE GENOMIC DNA]</scope>
    <source>
        <strain evidence="8">Sveles-Q1</strain>
    </source>
</reference>
<organism evidence="8 9">
    <name type="scientific">Solemya pervernicosa gill symbiont</name>
    <dbReference type="NCBI Taxonomy" id="642797"/>
    <lineage>
        <taxon>Bacteria</taxon>
        <taxon>Pseudomonadati</taxon>
        <taxon>Pseudomonadota</taxon>
        <taxon>Gammaproteobacteria</taxon>
        <taxon>sulfur-oxidizing symbionts</taxon>
    </lineage>
</organism>
<evidence type="ECO:0000256" key="7">
    <source>
        <dbReference type="SAM" id="Phobius"/>
    </source>
</evidence>
<dbReference type="Pfam" id="PF01891">
    <property type="entry name" value="CbiM"/>
    <property type="match status" value="1"/>
</dbReference>
<dbReference type="OrthoDB" id="5297929at2"/>
<keyword evidence="9" id="KW-1185">Reference proteome</keyword>
<accession>A0A1T2L9D8</accession>
<feature type="transmembrane region" description="Helical" evidence="7">
    <location>
        <begin position="180"/>
        <end position="204"/>
    </location>
</feature>
<evidence type="ECO:0000256" key="6">
    <source>
        <dbReference type="ARBA" id="ARBA00023136"/>
    </source>
</evidence>
<feature type="transmembrane region" description="Helical" evidence="7">
    <location>
        <begin position="72"/>
        <end position="94"/>
    </location>
</feature>
<feature type="transmembrane region" description="Helical" evidence="7">
    <location>
        <begin position="106"/>
        <end position="126"/>
    </location>
</feature>